<keyword evidence="6 8" id="KW-1133">Transmembrane helix</keyword>
<comment type="subcellular location">
    <subcellularLocation>
        <location evidence="1">Endoplasmic reticulum membrane</location>
        <topology evidence="1">Multi-pass membrane protein</topology>
    </subcellularLocation>
    <subcellularLocation>
        <location evidence="8">Golgi apparatus membrane</location>
        <topology evidence="8">Multi-pass membrane protein</topology>
    </subcellularLocation>
    <subcellularLocation>
        <location evidence="8">Early endosome membrane</location>
        <topology evidence="8">Multi-pass membrane protein</topology>
    </subcellularLocation>
</comment>
<evidence type="ECO:0000256" key="1">
    <source>
        <dbReference type="ARBA" id="ARBA00004477"/>
    </source>
</evidence>
<feature type="signal peptide" evidence="9">
    <location>
        <begin position="1"/>
        <end position="24"/>
    </location>
</feature>
<name>A0A9P0JUB1_ACAOB</name>
<dbReference type="GO" id="GO:0031901">
    <property type="term" value="C:early endosome membrane"/>
    <property type="evidence" value="ECO:0007669"/>
    <property type="project" value="UniProtKB-SubCell"/>
</dbReference>
<keyword evidence="8" id="KW-0813">Transport</keyword>
<dbReference type="OrthoDB" id="44756at2759"/>
<comment type="function">
    <text evidence="8">Part of the endoplasmic reticulum membrane protein complex (EMC) that enables the energy-independent insertion into endoplasmic reticulum membranes of newly synthesized membrane proteins. May be involved in Mg(2+) transport.</text>
</comment>
<dbReference type="Proteomes" id="UP001152888">
    <property type="component" value="Unassembled WGS sequence"/>
</dbReference>
<proteinExistence type="inferred from homology"/>
<dbReference type="GO" id="GO:0072546">
    <property type="term" value="C:EMC complex"/>
    <property type="evidence" value="ECO:0007669"/>
    <property type="project" value="UniProtKB-UniRule"/>
</dbReference>
<evidence type="ECO:0000313" key="10">
    <source>
        <dbReference type="EMBL" id="CAH1961445.1"/>
    </source>
</evidence>
<keyword evidence="5 8" id="KW-0256">Endoplasmic reticulum</keyword>
<evidence type="ECO:0000256" key="3">
    <source>
        <dbReference type="ARBA" id="ARBA00011276"/>
    </source>
</evidence>
<evidence type="ECO:0000256" key="8">
    <source>
        <dbReference type="RuleBase" id="RU367002"/>
    </source>
</evidence>
<keyword evidence="7 8" id="KW-0472">Membrane</keyword>
<evidence type="ECO:0000256" key="4">
    <source>
        <dbReference type="ARBA" id="ARBA00022692"/>
    </source>
</evidence>
<dbReference type="Pfam" id="PF10270">
    <property type="entry name" value="MMgT"/>
    <property type="match status" value="1"/>
</dbReference>
<comment type="subunit">
    <text evidence="3">Component of the ER membrane protein complex (EMC).</text>
</comment>
<dbReference type="AlphaFoldDB" id="A0A9P0JUB1"/>
<dbReference type="InterPro" id="IPR018937">
    <property type="entry name" value="MMgT"/>
</dbReference>
<evidence type="ECO:0000256" key="9">
    <source>
        <dbReference type="SAM" id="SignalP"/>
    </source>
</evidence>
<evidence type="ECO:0000256" key="7">
    <source>
        <dbReference type="ARBA" id="ARBA00023136"/>
    </source>
</evidence>
<dbReference type="GO" id="GO:0005886">
    <property type="term" value="C:plasma membrane"/>
    <property type="evidence" value="ECO:0007669"/>
    <property type="project" value="TreeGrafter"/>
</dbReference>
<evidence type="ECO:0000256" key="2">
    <source>
        <dbReference type="ARBA" id="ARBA00006109"/>
    </source>
</evidence>
<feature type="transmembrane region" description="Helical" evidence="8">
    <location>
        <begin position="41"/>
        <end position="61"/>
    </location>
</feature>
<dbReference type="EMBL" id="CAKOFQ010006695">
    <property type="protein sequence ID" value="CAH1961445.1"/>
    <property type="molecule type" value="Genomic_DNA"/>
</dbReference>
<feature type="chain" id="PRO_5040276837" description="Membrane magnesium transporter" evidence="9">
    <location>
        <begin position="25"/>
        <end position="111"/>
    </location>
</feature>
<comment type="caution">
    <text evidence="8">Lacks conserved residue(s) required for the propagation of feature annotation.</text>
</comment>
<dbReference type="PANTHER" id="PTHR21181:SF7">
    <property type="entry name" value="ER MEMBRANE PROTEIN COMPLEX SUBUNIT 5"/>
    <property type="match status" value="1"/>
</dbReference>
<keyword evidence="8" id="KW-0967">Endosome</keyword>
<accession>A0A9P0JUB1</accession>
<keyword evidence="8" id="KW-0460">Magnesium</keyword>
<keyword evidence="9" id="KW-0732">Signal</keyword>
<evidence type="ECO:0000313" key="11">
    <source>
        <dbReference type="Proteomes" id="UP001152888"/>
    </source>
</evidence>
<keyword evidence="11" id="KW-1185">Reference proteome</keyword>
<keyword evidence="8" id="KW-0333">Golgi apparatus</keyword>
<dbReference type="PANTHER" id="PTHR21181">
    <property type="match status" value="1"/>
</dbReference>
<comment type="similarity">
    <text evidence="2 8">Belongs to the membrane magnesium transporter (TC 1.A.67) family.</text>
</comment>
<protein>
    <recommendedName>
        <fullName evidence="8">Membrane magnesium transporter</fullName>
    </recommendedName>
</protein>
<dbReference type="GO" id="GO:0022890">
    <property type="term" value="F:inorganic cation transmembrane transporter activity"/>
    <property type="evidence" value="ECO:0007669"/>
    <property type="project" value="TreeGrafter"/>
</dbReference>
<evidence type="ECO:0000256" key="5">
    <source>
        <dbReference type="ARBA" id="ARBA00022824"/>
    </source>
</evidence>
<keyword evidence="4 8" id="KW-0812">Transmembrane</keyword>
<gene>
    <name evidence="10" type="ORF">ACAOBT_LOCUS4157</name>
</gene>
<sequence>MAKFVYKVVLTIAFLSLLHSAISAAQHRSYIRLNELEFTHLPLDVFIQTLLSLFTIMYAVLHLAGDFKEIKASAELENKSWETFRNIPSFYVFSHRGGKCSPSKASLEESE</sequence>
<dbReference type="GO" id="GO:0000139">
    <property type="term" value="C:Golgi membrane"/>
    <property type="evidence" value="ECO:0007669"/>
    <property type="project" value="UniProtKB-SubCell"/>
</dbReference>
<evidence type="ECO:0000256" key="6">
    <source>
        <dbReference type="ARBA" id="ARBA00022989"/>
    </source>
</evidence>
<reference evidence="10" key="1">
    <citation type="submission" date="2022-03" db="EMBL/GenBank/DDBJ databases">
        <authorList>
            <person name="Sayadi A."/>
        </authorList>
    </citation>
    <scope>NUCLEOTIDE SEQUENCE</scope>
</reference>
<comment type="caution">
    <text evidence="10">The sequence shown here is derived from an EMBL/GenBank/DDBJ whole genome shotgun (WGS) entry which is preliminary data.</text>
</comment>
<organism evidence="10 11">
    <name type="scientific">Acanthoscelides obtectus</name>
    <name type="common">Bean weevil</name>
    <name type="synonym">Bruchus obtectus</name>
    <dbReference type="NCBI Taxonomy" id="200917"/>
    <lineage>
        <taxon>Eukaryota</taxon>
        <taxon>Metazoa</taxon>
        <taxon>Ecdysozoa</taxon>
        <taxon>Arthropoda</taxon>
        <taxon>Hexapoda</taxon>
        <taxon>Insecta</taxon>
        <taxon>Pterygota</taxon>
        <taxon>Neoptera</taxon>
        <taxon>Endopterygota</taxon>
        <taxon>Coleoptera</taxon>
        <taxon>Polyphaga</taxon>
        <taxon>Cucujiformia</taxon>
        <taxon>Chrysomeloidea</taxon>
        <taxon>Chrysomelidae</taxon>
        <taxon>Bruchinae</taxon>
        <taxon>Bruchini</taxon>
        <taxon>Acanthoscelides</taxon>
    </lineage>
</organism>